<protein>
    <submittedName>
        <fullName evidence="7">DUF972 family protein</fullName>
    </submittedName>
</protein>
<evidence type="ECO:0000313" key="8">
    <source>
        <dbReference type="Proteomes" id="UP000515847"/>
    </source>
</evidence>
<dbReference type="GO" id="GO:0008156">
    <property type="term" value="P:negative regulation of DNA replication"/>
    <property type="evidence" value="ECO:0007669"/>
    <property type="project" value="UniProtKB-KW"/>
</dbReference>
<dbReference type="GO" id="GO:0006260">
    <property type="term" value="P:DNA replication"/>
    <property type="evidence" value="ECO:0007669"/>
    <property type="project" value="UniProtKB-KW"/>
</dbReference>
<evidence type="ECO:0000256" key="1">
    <source>
        <dbReference type="ARBA" id="ARBA00022490"/>
    </source>
</evidence>
<evidence type="ECO:0000313" key="7">
    <source>
        <dbReference type="EMBL" id="QNB47269.1"/>
    </source>
</evidence>
<dbReference type="Proteomes" id="UP000515847">
    <property type="component" value="Chromosome"/>
</dbReference>
<dbReference type="Gene3D" id="1.20.5.340">
    <property type="match status" value="1"/>
</dbReference>
<feature type="coiled-coil region" evidence="6">
    <location>
        <begin position="7"/>
        <end position="41"/>
    </location>
</feature>
<dbReference type="OrthoDB" id="2112130at2"/>
<evidence type="ECO:0000256" key="4">
    <source>
        <dbReference type="ARBA" id="ARBA00022833"/>
    </source>
</evidence>
<dbReference type="InterPro" id="IPR010377">
    <property type="entry name" value="YabA"/>
</dbReference>
<keyword evidence="4" id="KW-0862">Zinc</keyword>
<name>A0A7G6E5B5_THEFR</name>
<keyword evidence="2" id="KW-0235">DNA replication</keyword>
<dbReference type="PIRSF" id="PIRSF021439">
    <property type="entry name" value="DUF972"/>
    <property type="match status" value="1"/>
</dbReference>
<proteinExistence type="predicted"/>
<dbReference type="RefSeq" id="WP_034423131.1">
    <property type="nucleotide sequence ID" value="NZ_CP045798.1"/>
</dbReference>
<dbReference type="EMBL" id="CP045798">
    <property type="protein sequence ID" value="QNB47269.1"/>
    <property type="molecule type" value="Genomic_DNA"/>
</dbReference>
<dbReference type="Pfam" id="PF06156">
    <property type="entry name" value="YabA"/>
    <property type="match status" value="1"/>
</dbReference>
<sequence>MKITERLIELEQQLQNLLNEITTLKMHAYALEEENERLRRELCSFSDEHTAQVEANAKKIQGEGYDNLARLYHEGFHICHLHFGQARKGDCLFCMGFLRKI</sequence>
<accession>A0A7G6E5B5</accession>
<evidence type="ECO:0000256" key="6">
    <source>
        <dbReference type="SAM" id="Coils"/>
    </source>
</evidence>
<keyword evidence="1" id="KW-0963">Cytoplasm</keyword>
<organism evidence="7 8">
    <name type="scientific">Thermanaerosceptrum fracticalcis</name>
    <dbReference type="NCBI Taxonomy" id="1712410"/>
    <lineage>
        <taxon>Bacteria</taxon>
        <taxon>Bacillati</taxon>
        <taxon>Bacillota</taxon>
        <taxon>Clostridia</taxon>
        <taxon>Eubacteriales</taxon>
        <taxon>Peptococcaceae</taxon>
        <taxon>Thermanaerosceptrum</taxon>
    </lineage>
</organism>
<keyword evidence="8" id="KW-1185">Reference proteome</keyword>
<evidence type="ECO:0000256" key="5">
    <source>
        <dbReference type="ARBA" id="ARBA00022880"/>
    </source>
</evidence>
<dbReference type="AlphaFoldDB" id="A0A7G6E5B5"/>
<keyword evidence="3" id="KW-0479">Metal-binding</keyword>
<reference evidence="7 8" key="1">
    <citation type="journal article" date="2019" name="Front. Microbiol.">
        <title>Thermoanaerosceptrum fracticalcis gen. nov. sp. nov., a Novel Fumarate-Fermenting Microorganism From a Deep Fractured Carbonate Aquifer of the US Great Basin.</title>
        <authorList>
            <person name="Hamilton-Brehm S.D."/>
            <person name="Stewart L.E."/>
            <person name="Zavarin M."/>
            <person name="Caldwell M."/>
            <person name="Lawson P.A."/>
            <person name="Onstott T.C."/>
            <person name="Grzymski J."/>
            <person name="Neveux I."/>
            <person name="Lollar B.S."/>
            <person name="Russell C.E."/>
            <person name="Moser D.P."/>
        </authorList>
    </citation>
    <scope>NUCLEOTIDE SEQUENCE [LARGE SCALE GENOMIC DNA]</scope>
    <source>
        <strain evidence="7 8">DRI-13</strain>
    </source>
</reference>
<dbReference type="KEGG" id="tfr:BR63_13805"/>
<evidence type="ECO:0000256" key="3">
    <source>
        <dbReference type="ARBA" id="ARBA00022723"/>
    </source>
</evidence>
<dbReference type="GO" id="GO:0046872">
    <property type="term" value="F:metal ion binding"/>
    <property type="evidence" value="ECO:0007669"/>
    <property type="project" value="UniProtKB-KW"/>
</dbReference>
<evidence type="ECO:0000256" key="2">
    <source>
        <dbReference type="ARBA" id="ARBA00022705"/>
    </source>
</evidence>
<keyword evidence="6" id="KW-0175">Coiled coil</keyword>
<keyword evidence="5" id="KW-0236">DNA replication inhibitor</keyword>
<gene>
    <name evidence="7" type="ORF">BR63_13805</name>
</gene>